<dbReference type="InterPro" id="IPR036855">
    <property type="entry name" value="Znf_CCCH_sf"/>
</dbReference>
<dbReference type="PROSITE" id="PS50103">
    <property type="entry name" value="ZF_C3H1"/>
    <property type="match status" value="1"/>
</dbReference>
<feature type="zinc finger region" description="C3H1-type" evidence="4">
    <location>
        <begin position="42"/>
        <end position="70"/>
    </location>
</feature>
<evidence type="ECO:0000256" key="2">
    <source>
        <dbReference type="ARBA" id="ARBA00022771"/>
    </source>
</evidence>
<proteinExistence type="predicted"/>
<evidence type="ECO:0000313" key="8">
    <source>
        <dbReference type="Proteomes" id="UP000735302"/>
    </source>
</evidence>
<evidence type="ECO:0000256" key="3">
    <source>
        <dbReference type="ARBA" id="ARBA00022833"/>
    </source>
</evidence>
<keyword evidence="1 4" id="KW-0479">Metal-binding</keyword>
<gene>
    <name evidence="7" type="ORF">PoB_001764400</name>
</gene>
<dbReference type="GO" id="GO:0000209">
    <property type="term" value="P:protein polyubiquitination"/>
    <property type="evidence" value="ECO:0007669"/>
    <property type="project" value="TreeGrafter"/>
</dbReference>
<reference evidence="7 8" key="1">
    <citation type="journal article" date="2021" name="Elife">
        <title>Chloroplast acquisition without the gene transfer in kleptoplastic sea slugs, Plakobranchus ocellatus.</title>
        <authorList>
            <person name="Maeda T."/>
            <person name="Takahashi S."/>
            <person name="Yoshida T."/>
            <person name="Shimamura S."/>
            <person name="Takaki Y."/>
            <person name="Nagai Y."/>
            <person name="Toyoda A."/>
            <person name="Suzuki Y."/>
            <person name="Arimoto A."/>
            <person name="Ishii H."/>
            <person name="Satoh N."/>
            <person name="Nishiyama T."/>
            <person name="Hasebe M."/>
            <person name="Maruyama T."/>
            <person name="Minagawa J."/>
            <person name="Obokata J."/>
            <person name="Shigenobu S."/>
        </authorList>
    </citation>
    <scope>NUCLEOTIDE SEQUENCE [LARGE SCALE GENOMIC DNA]</scope>
</reference>
<dbReference type="InterPro" id="IPR000571">
    <property type="entry name" value="Znf_CCCH"/>
</dbReference>
<dbReference type="GO" id="GO:0061630">
    <property type="term" value="F:ubiquitin protein ligase activity"/>
    <property type="evidence" value="ECO:0007669"/>
    <property type="project" value="TreeGrafter"/>
</dbReference>
<dbReference type="GO" id="GO:0035613">
    <property type="term" value="F:RNA stem-loop binding"/>
    <property type="evidence" value="ECO:0007669"/>
    <property type="project" value="TreeGrafter"/>
</dbReference>
<dbReference type="AlphaFoldDB" id="A0AAV3Z726"/>
<keyword evidence="8" id="KW-1185">Reference proteome</keyword>
<dbReference type="SUPFAM" id="SSF90229">
    <property type="entry name" value="CCCH zinc finger"/>
    <property type="match status" value="1"/>
</dbReference>
<dbReference type="Gene3D" id="4.10.1000.10">
    <property type="entry name" value="Zinc finger, CCCH-type"/>
    <property type="match status" value="1"/>
</dbReference>
<evidence type="ECO:0000259" key="6">
    <source>
        <dbReference type="PROSITE" id="PS50103"/>
    </source>
</evidence>
<dbReference type="GO" id="GO:0003725">
    <property type="term" value="F:double-stranded RNA binding"/>
    <property type="evidence" value="ECO:0007669"/>
    <property type="project" value="TreeGrafter"/>
</dbReference>
<dbReference type="PANTHER" id="PTHR13139:SF54">
    <property type="entry name" value="RING-TYPE E3 UBIQUITIN TRANSFERASE"/>
    <property type="match status" value="1"/>
</dbReference>
<dbReference type="GO" id="GO:0003729">
    <property type="term" value="F:mRNA binding"/>
    <property type="evidence" value="ECO:0007669"/>
    <property type="project" value="TreeGrafter"/>
</dbReference>
<evidence type="ECO:0000256" key="5">
    <source>
        <dbReference type="SAM" id="MobiDB-lite"/>
    </source>
</evidence>
<comment type="caution">
    <text evidence="7">The sequence shown here is derived from an EMBL/GenBank/DDBJ whole genome shotgun (WGS) entry which is preliminary data.</text>
</comment>
<dbReference type="SMART" id="SM00356">
    <property type="entry name" value="ZnF_C3H1"/>
    <property type="match status" value="1"/>
</dbReference>
<dbReference type="GO" id="GO:0008270">
    <property type="term" value="F:zinc ion binding"/>
    <property type="evidence" value="ECO:0007669"/>
    <property type="project" value="UniProtKB-KW"/>
</dbReference>
<evidence type="ECO:0000313" key="7">
    <source>
        <dbReference type="EMBL" id="GFN91138.1"/>
    </source>
</evidence>
<feature type="domain" description="C3H1-type" evidence="6">
    <location>
        <begin position="42"/>
        <end position="70"/>
    </location>
</feature>
<feature type="compositionally biased region" description="Polar residues" evidence="5">
    <location>
        <begin position="91"/>
        <end position="105"/>
    </location>
</feature>
<dbReference type="GO" id="GO:0000288">
    <property type="term" value="P:nuclear-transcribed mRNA catabolic process, deadenylation-dependent decay"/>
    <property type="evidence" value="ECO:0007669"/>
    <property type="project" value="TreeGrafter"/>
</dbReference>
<evidence type="ECO:0000256" key="1">
    <source>
        <dbReference type="ARBA" id="ARBA00022723"/>
    </source>
</evidence>
<keyword evidence="3 4" id="KW-0862">Zinc</keyword>
<dbReference type="GO" id="GO:0006511">
    <property type="term" value="P:ubiquitin-dependent protein catabolic process"/>
    <property type="evidence" value="ECO:0007669"/>
    <property type="project" value="TreeGrafter"/>
</dbReference>
<dbReference type="GO" id="GO:0010494">
    <property type="term" value="C:cytoplasmic stress granule"/>
    <property type="evidence" value="ECO:0007669"/>
    <property type="project" value="TreeGrafter"/>
</dbReference>
<dbReference type="InterPro" id="IPR052249">
    <property type="entry name" value="Roquin_domain"/>
</dbReference>
<protein>
    <submittedName>
        <fullName evidence="7">RING finger and ccch-type Zinc finger domains 1</fullName>
    </submittedName>
</protein>
<sequence length="851" mass="92329">MRSLSTIIAVFVDYLACHSGEHGSGSIGGSNSQLDPLAQNTRYKTSMCRDFSARGICPRGPTCTFAHTQEELDKYRLRSRKTGVRGRLPTQEKTTSSLTQSESDQLRQVQLMSKLKDERSAKSATECAISGGDTGTDITKFLYSVAPKSLSPGSNSEPVQMKVPTDSQGFPHGLGTVKFSPAEEGRRPHVNMPTTRLTFSRPALDVQEPSYVATLNQQASLHPNTVQAQAFIPTQSIPMASTGLLPVQVPVSSAQAVNGINSDTSSGNFYNHHHHHHYQHPAQYEPLLQQQFSPGGALSSLKASSRNLMSLPAAAGESPQLSRDYNQYQNQAAQSNRAMVDQSLPQQHHQHVDIMPASQMVSSYPLPNPHPSLPDETTPSEHACYAPVLVPVPVVVVDYCASPLQETPREDDTLQDLWLRKQEIIQHLRDDPTFLSWQDPSLYQADSHRAGFHGLDTVLSQNKQTREAMPKPVSDMFVATRSTQSLDKLAVAEDPRPGLSRKSDDLEKVPLDWMGVSKNHYLQSLSSSPAVNGSSAPTDLPLSWHTAFSSSGVSASNVHSYHNGSTNGNSISARSDYQYHMSQRTPAAQNNASSSELGTYSPTSSDLNHQRGMYNSLSCASNVVDIHSSQADSEFSSFPGDDGDDNTIPFEQTKVSKFGPISRLNKTKCEYNAPVQVTADLSRHTVLAASKAGGYGVEFGSTAAHQTLSHCANVTSQAKAVERLSGEPAVKPTALERRSIWEQSPSPSYKNIAQLKAGAAGAVSNNEKLAYQLQAVELEISMKTGRKPEPVSKMIQAAVGPSQPVTTGVDSKGLMDMMATGQVTDCLRVYPNDEEFVDVPLNRLGCVCCTH</sequence>
<keyword evidence="2 4" id="KW-0863">Zinc-finger</keyword>
<evidence type="ECO:0000256" key="4">
    <source>
        <dbReference type="PROSITE-ProRule" id="PRU00723"/>
    </source>
</evidence>
<organism evidence="7 8">
    <name type="scientific">Plakobranchus ocellatus</name>
    <dbReference type="NCBI Taxonomy" id="259542"/>
    <lineage>
        <taxon>Eukaryota</taxon>
        <taxon>Metazoa</taxon>
        <taxon>Spiralia</taxon>
        <taxon>Lophotrochozoa</taxon>
        <taxon>Mollusca</taxon>
        <taxon>Gastropoda</taxon>
        <taxon>Heterobranchia</taxon>
        <taxon>Euthyneura</taxon>
        <taxon>Panpulmonata</taxon>
        <taxon>Sacoglossa</taxon>
        <taxon>Placobranchoidea</taxon>
        <taxon>Plakobranchidae</taxon>
        <taxon>Plakobranchus</taxon>
    </lineage>
</organism>
<feature type="region of interest" description="Disordered" evidence="5">
    <location>
        <begin position="580"/>
        <end position="605"/>
    </location>
</feature>
<dbReference type="PANTHER" id="PTHR13139">
    <property type="entry name" value="RING FINGER AND CCCH-TYPE ZINC FINGER DOMAIN-CONTAINING PROTEIN"/>
    <property type="match status" value="1"/>
</dbReference>
<accession>A0AAV3Z726</accession>
<dbReference type="EMBL" id="BLXT01002101">
    <property type="protein sequence ID" value="GFN91138.1"/>
    <property type="molecule type" value="Genomic_DNA"/>
</dbReference>
<dbReference type="Proteomes" id="UP000735302">
    <property type="component" value="Unassembled WGS sequence"/>
</dbReference>
<dbReference type="Pfam" id="PF00642">
    <property type="entry name" value="zf-CCCH"/>
    <property type="match status" value="1"/>
</dbReference>
<name>A0AAV3Z726_9GAST</name>
<feature type="region of interest" description="Disordered" evidence="5">
    <location>
        <begin position="80"/>
        <end position="105"/>
    </location>
</feature>